<proteinExistence type="predicted"/>
<reference evidence="1" key="3">
    <citation type="submission" date="2020-06" db="EMBL/GenBank/DDBJ databases">
        <title>Helianthus annuus Genome sequencing and assembly Release 2.</title>
        <authorList>
            <person name="Gouzy J."/>
            <person name="Langlade N."/>
            <person name="Munos S."/>
        </authorList>
    </citation>
    <scope>NUCLEOTIDE SEQUENCE</scope>
    <source>
        <tissue evidence="1">Leaves</tissue>
    </source>
</reference>
<sequence>MEPFSDCLKMSDHRTFICLFQWNHFRMPDRFPTPIPWSTHTAFYMDHIIWTLKLLQSILSVQVG</sequence>
<protein>
    <submittedName>
        <fullName evidence="2">Uncharacterized protein</fullName>
    </submittedName>
</protein>
<accession>A0A251RVF6</accession>
<dbReference type="Gramene" id="mRNA:HanXRQr2_Chr16g0724181">
    <property type="protein sequence ID" value="mRNA:HanXRQr2_Chr16g0724181"/>
    <property type="gene ID" value="HanXRQr2_Chr16g0724181"/>
</dbReference>
<dbReference type="EMBL" id="MNCJ02000331">
    <property type="protein sequence ID" value="KAF5757988.1"/>
    <property type="molecule type" value="Genomic_DNA"/>
</dbReference>
<dbReference type="Proteomes" id="UP000215914">
    <property type="component" value="Chromosome 16"/>
</dbReference>
<dbReference type="AlphaFoldDB" id="A0A251RVF6"/>
<reference evidence="1 3" key="1">
    <citation type="journal article" date="2017" name="Nature">
        <title>The sunflower genome provides insights into oil metabolism, flowering and Asterid evolution.</title>
        <authorList>
            <person name="Badouin H."/>
            <person name="Gouzy J."/>
            <person name="Grassa C.J."/>
            <person name="Murat F."/>
            <person name="Staton S.E."/>
            <person name="Cottret L."/>
            <person name="Lelandais-Briere C."/>
            <person name="Owens G.L."/>
            <person name="Carrere S."/>
            <person name="Mayjonade B."/>
            <person name="Legrand L."/>
            <person name="Gill N."/>
            <person name="Kane N.C."/>
            <person name="Bowers J.E."/>
            <person name="Hubner S."/>
            <person name="Bellec A."/>
            <person name="Berard A."/>
            <person name="Berges H."/>
            <person name="Blanchet N."/>
            <person name="Boniface M.C."/>
            <person name="Brunel D."/>
            <person name="Catrice O."/>
            <person name="Chaidir N."/>
            <person name="Claudel C."/>
            <person name="Donnadieu C."/>
            <person name="Faraut T."/>
            <person name="Fievet G."/>
            <person name="Helmstetter N."/>
            <person name="King M."/>
            <person name="Knapp S.J."/>
            <person name="Lai Z."/>
            <person name="Le Paslier M.C."/>
            <person name="Lippi Y."/>
            <person name="Lorenzon L."/>
            <person name="Mandel J.R."/>
            <person name="Marage G."/>
            <person name="Marchand G."/>
            <person name="Marquand E."/>
            <person name="Bret-Mestries E."/>
            <person name="Morien E."/>
            <person name="Nambeesan S."/>
            <person name="Nguyen T."/>
            <person name="Pegot-Espagnet P."/>
            <person name="Pouilly N."/>
            <person name="Raftis F."/>
            <person name="Sallet E."/>
            <person name="Schiex T."/>
            <person name="Thomas J."/>
            <person name="Vandecasteele C."/>
            <person name="Vares D."/>
            <person name="Vear F."/>
            <person name="Vautrin S."/>
            <person name="Crespi M."/>
            <person name="Mangin B."/>
            <person name="Burke J.M."/>
            <person name="Salse J."/>
            <person name="Munos S."/>
            <person name="Vincourt P."/>
            <person name="Rieseberg L.H."/>
            <person name="Langlade N.B."/>
        </authorList>
    </citation>
    <scope>NUCLEOTIDE SEQUENCE [LARGE SCALE GENOMIC DNA]</scope>
    <source>
        <strain evidence="3">cv. SF193</strain>
        <tissue evidence="1">Leaves</tissue>
    </source>
</reference>
<evidence type="ECO:0000313" key="1">
    <source>
        <dbReference type="EMBL" id="KAF5757988.1"/>
    </source>
</evidence>
<evidence type="ECO:0000313" key="2">
    <source>
        <dbReference type="EMBL" id="OTF90358.1"/>
    </source>
</evidence>
<dbReference type="EMBL" id="CM007905">
    <property type="protein sequence ID" value="OTF90358.1"/>
    <property type="molecule type" value="Genomic_DNA"/>
</dbReference>
<dbReference type="InParanoid" id="A0A251RVF6"/>
<reference evidence="2" key="2">
    <citation type="submission" date="2017-02" db="EMBL/GenBank/DDBJ databases">
        <title>Sunflower complete genome.</title>
        <authorList>
            <person name="Langlade N."/>
            <person name="Munos S."/>
        </authorList>
    </citation>
    <scope>NUCLEOTIDE SEQUENCE [LARGE SCALE GENOMIC DNA]</scope>
    <source>
        <tissue evidence="2">Leaves</tissue>
    </source>
</reference>
<evidence type="ECO:0000313" key="3">
    <source>
        <dbReference type="Proteomes" id="UP000215914"/>
    </source>
</evidence>
<keyword evidence="3" id="KW-1185">Reference proteome</keyword>
<gene>
    <name evidence="2" type="ORF">HannXRQ_Chr16g0498801</name>
    <name evidence="1" type="ORF">HanXRQr2_Chr16g0724181</name>
</gene>
<name>A0A251RVF6_HELAN</name>
<organism evidence="2 3">
    <name type="scientific">Helianthus annuus</name>
    <name type="common">Common sunflower</name>
    <dbReference type="NCBI Taxonomy" id="4232"/>
    <lineage>
        <taxon>Eukaryota</taxon>
        <taxon>Viridiplantae</taxon>
        <taxon>Streptophyta</taxon>
        <taxon>Embryophyta</taxon>
        <taxon>Tracheophyta</taxon>
        <taxon>Spermatophyta</taxon>
        <taxon>Magnoliopsida</taxon>
        <taxon>eudicotyledons</taxon>
        <taxon>Gunneridae</taxon>
        <taxon>Pentapetalae</taxon>
        <taxon>asterids</taxon>
        <taxon>campanulids</taxon>
        <taxon>Asterales</taxon>
        <taxon>Asteraceae</taxon>
        <taxon>Asteroideae</taxon>
        <taxon>Heliantheae alliance</taxon>
        <taxon>Heliantheae</taxon>
        <taxon>Helianthus</taxon>
    </lineage>
</organism>